<dbReference type="PANTHER" id="PTHR12604:SF2">
    <property type="entry name" value="X-RAY REPAIR CROSS-COMPLEMENTING PROTEIN 6"/>
    <property type="match status" value="1"/>
</dbReference>
<dbReference type="GO" id="GO:0003678">
    <property type="term" value="F:DNA helicase activity"/>
    <property type="evidence" value="ECO:0007669"/>
    <property type="project" value="UniProtKB-EC"/>
</dbReference>
<dbReference type="GO" id="GO:0000723">
    <property type="term" value="P:telomere maintenance"/>
    <property type="evidence" value="ECO:0007669"/>
    <property type="project" value="InterPro"/>
</dbReference>
<dbReference type="GO" id="GO:0006310">
    <property type="term" value="P:DNA recombination"/>
    <property type="evidence" value="ECO:0007669"/>
    <property type="project" value="UniProtKB-KW"/>
</dbReference>
<dbReference type="GO" id="GO:0016787">
    <property type="term" value="F:hydrolase activity"/>
    <property type="evidence" value="ECO:0007669"/>
    <property type="project" value="UniProtKB-KW"/>
</dbReference>
<dbReference type="AlphaFoldDB" id="A0A8X7NNI4"/>
<evidence type="ECO:0000256" key="14">
    <source>
        <dbReference type="ARBA" id="ARBA00023204"/>
    </source>
</evidence>
<dbReference type="EMBL" id="JABWAB010000004">
    <property type="protein sequence ID" value="KAF6052705.1"/>
    <property type="molecule type" value="Genomic_DNA"/>
</dbReference>
<organism evidence="19 20">
    <name type="scientific">Candida parapsilosis</name>
    <name type="common">Yeast</name>
    <dbReference type="NCBI Taxonomy" id="5480"/>
    <lineage>
        <taxon>Eukaryota</taxon>
        <taxon>Fungi</taxon>
        <taxon>Dikarya</taxon>
        <taxon>Ascomycota</taxon>
        <taxon>Saccharomycotina</taxon>
        <taxon>Pichiomycetes</taxon>
        <taxon>Debaryomycetaceae</taxon>
        <taxon>Candida/Lodderomyces clade</taxon>
        <taxon>Candida</taxon>
    </lineage>
</organism>
<sequence length="644" mass="73186">MSDDLDSDDNDNDQFQQREIREAVSFLIEITPDILAPQNDLNKTSQLFEILNSINDLIQDLVIIARSTGIGIYFYNCATTAPLKAMKSPPGFNRLFHLNVLNLTNMKALNDLIQNLDQRPLDSIFKYEPMKQDVELCTVLSKMIDEFMQKREFNKQRMIWITSNDHPFQQDSTYESLFRTINDFYAYGFFIEPIFLEPKSHSFDHSQYKLIFMNSNFMKPSQQQPSQKSQGVVQDTQVDDAKQLSGFSDNSLLFEKSVLSNQIRQSILNIKHVRRVQFTCNLILSDNGNLGGSVGCTIKGYSLYNHEKIKKRELLLYTRGELLKRVYTEVNWTREKDGTKINIKSAQEGGGLSLADRKAEAGIKKGFELGGGADVLLLDQEQMKFLKNYTFDHRVEKEKQGNEEGEGEVNDDEEEESKSHKPLLFSPPPYLKLIGFRDISHFNYAYSCSAPIFITADIHNGLGGSSHSLNGGFSNSRSTFASLYRTCIKLQQYAIVFGCTRSNSKPRLYAMYPTRAEGSTKLGQDKSGSGSADTDATGGKDFPQGFLLIKLPWLEDVRALPAAYINEINNANIGSQGETGTVKSEYTYEENSGSPYDETLVQQMKSIVNQHKLQVYNPQDYPNPSLNFFYDVIKHELLQMEYEK</sequence>
<dbReference type="InterPro" id="IPR036465">
    <property type="entry name" value="vWFA_dom_sf"/>
</dbReference>
<dbReference type="GO" id="GO:0003690">
    <property type="term" value="F:double-stranded DNA binding"/>
    <property type="evidence" value="ECO:0007669"/>
    <property type="project" value="TreeGrafter"/>
</dbReference>
<evidence type="ECO:0000256" key="10">
    <source>
        <dbReference type="ARBA" id="ARBA00022840"/>
    </source>
</evidence>
<evidence type="ECO:0000256" key="13">
    <source>
        <dbReference type="ARBA" id="ARBA00023172"/>
    </source>
</evidence>
<dbReference type="InterPro" id="IPR005161">
    <property type="entry name" value="Ku_N"/>
</dbReference>
<evidence type="ECO:0000256" key="11">
    <source>
        <dbReference type="ARBA" id="ARBA00022895"/>
    </source>
</evidence>
<dbReference type="InterPro" id="IPR006164">
    <property type="entry name" value="DNA_bd_Ku70/Ku80"/>
</dbReference>
<evidence type="ECO:0000313" key="19">
    <source>
        <dbReference type="EMBL" id="KAF6052705.1"/>
    </source>
</evidence>
<dbReference type="Pfam" id="PF03731">
    <property type="entry name" value="Ku_N"/>
    <property type="match status" value="1"/>
</dbReference>
<dbReference type="SUPFAM" id="SSF100939">
    <property type="entry name" value="SPOC domain-like"/>
    <property type="match status" value="1"/>
</dbReference>
<dbReference type="Gene3D" id="3.40.50.410">
    <property type="entry name" value="von Willebrand factor, type A domain"/>
    <property type="match status" value="1"/>
</dbReference>
<feature type="region of interest" description="Disordered" evidence="16">
    <location>
        <begin position="519"/>
        <end position="538"/>
    </location>
</feature>
<dbReference type="OrthoDB" id="3249161at2759"/>
<keyword evidence="7" id="KW-0227">DNA damage</keyword>
<evidence type="ECO:0000256" key="2">
    <source>
        <dbReference type="ARBA" id="ARBA00004574"/>
    </source>
</evidence>
<dbReference type="GO" id="GO:0000781">
    <property type="term" value="C:chromosome, telomeric region"/>
    <property type="evidence" value="ECO:0007669"/>
    <property type="project" value="UniProtKB-SubCell"/>
</dbReference>
<keyword evidence="13" id="KW-0233">DNA recombination</keyword>
<dbReference type="GO" id="GO:0005524">
    <property type="term" value="F:ATP binding"/>
    <property type="evidence" value="ECO:0007669"/>
    <property type="project" value="UniProtKB-KW"/>
</dbReference>
<evidence type="ECO:0000256" key="5">
    <source>
        <dbReference type="ARBA" id="ARBA00022454"/>
    </source>
</evidence>
<dbReference type="GO" id="GO:0042162">
    <property type="term" value="F:telomeric DNA binding"/>
    <property type="evidence" value="ECO:0007669"/>
    <property type="project" value="InterPro"/>
</dbReference>
<comment type="similarity">
    <text evidence="3">Belongs to the ku70 family.</text>
</comment>
<accession>A0A8X7NNI4</accession>
<dbReference type="PANTHER" id="PTHR12604">
    <property type="entry name" value="KU AUTOANTIGEN DNA HELICASE"/>
    <property type="match status" value="1"/>
</dbReference>
<dbReference type="InterPro" id="IPR047087">
    <property type="entry name" value="KU70_core_dom"/>
</dbReference>
<dbReference type="CDD" id="cd00788">
    <property type="entry name" value="KU70"/>
    <property type="match status" value="1"/>
</dbReference>
<evidence type="ECO:0000256" key="4">
    <source>
        <dbReference type="ARBA" id="ARBA00012551"/>
    </source>
</evidence>
<keyword evidence="8" id="KW-0378">Hydrolase</keyword>
<name>A0A8X7NNI4_CANPA</name>
<evidence type="ECO:0000256" key="6">
    <source>
        <dbReference type="ARBA" id="ARBA00022741"/>
    </source>
</evidence>
<comment type="subcellular location">
    <subcellularLocation>
        <location evidence="2">Chromosome</location>
        <location evidence="2">Telomere</location>
    </subcellularLocation>
    <subcellularLocation>
        <location evidence="1">Nucleus</location>
    </subcellularLocation>
</comment>
<protein>
    <recommendedName>
        <fullName evidence="4">DNA helicase</fullName>
        <ecNumber evidence="4">3.6.4.12</ecNumber>
    </recommendedName>
</protein>
<keyword evidence="12" id="KW-0238">DNA-binding</keyword>
<dbReference type="EC" id="3.6.4.12" evidence="4"/>
<dbReference type="Pfam" id="PF02735">
    <property type="entry name" value="Ku"/>
    <property type="match status" value="1"/>
</dbReference>
<evidence type="ECO:0000256" key="16">
    <source>
        <dbReference type="SAM" id="MobiDB-lite"/>
    </source>
</evidence>
<dbReference type="PIRSF" id="PIRSF003033">
    <property type="entry name" value="Ku70"/>
    <property type="match status" value="1"/>
</dbReference>
<evidence type="ECO:0000259" key="18">
    <source>
        <dbReference type="Pfam" id="PF03731"/>
    </source>
</evidence>
<dbReference type="GO" id="GO:0003684">
    <property type="term" value="F:damaged DNA binding"/>
    <property type="evidence" value="ECO:0007669"/>
    <property type="project" value="InterPro"/>
</dbReference>
<keyword evidence="5" id="KW-0158">Chromosome</keyword>
<dbReference type="GO" id="GO:0043564">
    <property type="term" value="C:Ku70:Ku80 complex"/>
    <property type="evidence" value="ECO:0007669"/>
    <property type="project" value="InterPro"/>
</dbReference>
<evidence type="ECO:0000313" key="20">
    <source>
        <dbReference type="Proteomes" id="UP000590412"/>
    </source>
</evidence>
<evidence type="ECO:0000256" key="15">
    <source>
        <dbReference type="ARBA" id="ARBA00023242"/>
    </source>
</evidence>
<evidence type="ECO:0000259" key="17">
    <source>
        <dbReference type="Pfam" id="PF02735"/>
    </source>
</evidence>
<keyword evidence="6" id="KW-0547">Nucleotide-binding</keyword>
<keyword evidence="15" id="KW-0539">Nucleus</keyword>
<evidence type="ECO:0000256" key="3">
    <source>
        <dbReference type="ARBA" id="ARBA00005240"/>
    </source>
</evidence>
<dbReference type="GO" id="GO:0006303">
    <property type="term" value="P:double-strand break repair via nonhomologous end joining"/>
    <property type="evidence" value="ECO:0007669"/>
    <property type="project" value="InterPro"/>
</dbReference>
<feature type="domain" description="Ku" evidence="17">
    <location>
        <begin position="403"/>
        <end position="561"/>
    </location>
</feature>
<feature type="region of interest" description="Disordered" evidence="16">
    <location>
        <begin position="396"/>
        <end position="423"/>
    </location>
</feature>
<evidence type="ECO:0000256" key="8">
    <source>
        <dbReference type="ARBA" id="ARBA00022801"/>
    </source>
</evidence>
<reference evidence="19" key="1">
    <citation type="submission" date="2020-03" db="EMBL/GenBank/DDBJ databases">
        <title>FDA dAtabase for Regulatory Grade micrObial Sequences (FDA-ARGOS): Supporting development and validation of Infectious Disease Dx tests.</title>
        <authorList>
            <person name="Campos J."/>
            <person name="Goldberg B."/>
            <person name="Tallon L."/>
            <person name="Sadzewicz L."/>
            <person name="Vavikolanu K."/>
            <person name="Mehta A."/>
            <person name="Aluvathingal J."/>
            <person name="Nadendla S."/>
            <person name="Nandy P."/>
            <person name="Geyer C."/>
            <person name="Yan Y."/>
            <person name="Sichtig H."/>
        </authorList>
    </citation>
    <scope>NUCLEOTIDE SEQUENCE [LARGE SCALE GENOMIC DNA]</scope>
    <source>
        <strain evidence="19">FDAARGOS_652</strain>
    </source>
</reference>
<dbReference type="SUPFAM" id="SSF53300">
    <property type="entry name" value="vWA-like"/>
    <property type="match status" value="1"/>
</dbReference>
<proteinExistence type="inferred from homology"/>
<dbReference type="Gene3D" id="1.10.1600.10">
    <property type="match status" value="1"/>
</dbReference>
<gene>
    <name evidence="19" type="ORF">FOB60_002961</name>
</gene>
<dbReference type="Gene3D" id="2.40.290.10">
    <property type="match status" value="1"/>
</dbReference>
<feature type="compositionally biased region" description="Acidic residues" evidence="16">
    <location>
        <begin position="403"/>
        <end position="416"/>
    </location>
</feature>
<keyword evidence="9" id="KW-0347">Helicase</keyword>
<keyword evidence="14" id="KW-0234">DNA repair</keyword>
<evidence type="ECO:0000256" key="7">
    <source>
        <dbReference type="ARBA" id="ARBA00022763"/>
    </source>
</evidence>
<comment type="caution">
    <text evidence="19">The sequence shown here is derived from an EMBL/GenBank/DDBJ whole genome shotgun (WGS) entry which is preliminary data.</text>
</comment>
<evidence type="ECO:0000256" key="1">
    <source>
        <dbReference type="ARBA" id="ARBA00004123"/>
    </source>
</evidence>
<keyword evidence="10" id="KW-0067">ATP-binding</keyword>
<evidence type="ECO:0000256" key="12">
    <source>
        <dbReference type="ARBA" id="ARBA00023125"/>
    </source>
</evidence>
<evidence type="ECO:0000256" key="9">
    <source>
        <dbReference type="ARBA" id="ARBA00022806"/>
    </source>
</evidence>
<dbReference type="InterPro" id="IPR016194">
    <property type="entry name" value="SPOC-like_C_dom_sf"/>
</dbReference>
<dbReference type="InterPro" id="IPR006165">
    <property type="entry name" value="Ku70"/>
</dbReference>
<dbReference type="Proteomes" id="UP000590412">
    <property type="component" value="Unassembled WGS sequence"/>
</dbReference>
<keyword evidence="11" id="KW-0779">Telomere</keyword>
<feature type="domain" description="Ku70/Ku80 N-terminal alpha/beta" evidence="18">
    <location>
        <begin position="24"/>
        <end position="211"/>
    </location>
</feature>